<dbReference type="Proteomes" id="UP001642360">
    <property type="component" value="Unassembled WGS sequence"/>
</dbReference>
<dbReference type="InterPro" id="IPR044788">
    <property type="entry name" value="X8_dom_prot"/>
</dbReference>
<dbReference type="GO" id="GO:0016798">
    <property type="term" value="F:hydrolase activity, acting on glycosyl bonds"/>
    <property type="evidence" value="ECO:0007669"/>
    <property type="project" value="UniProtKB-KW"/>
</dbReference>
<sequence length="423" mass="45996">MAVARNRIFRIPSTLLNADSRPSDLKTMKMTMNKQPRAGQESVELLTLYDPTSVAFQALSHTGFPLAVSVDNVHLNEVSSSVLMAESWIRTHVLAHYPAINITTIAVGHNLLCNRDQEVKFGLVLPSLKNIYYTLTRWGLEREIKVSAPLSSNCFHSFPAIYKVDLSDEYIKPMLNFLQDTNSTYLVNPPPFLSSLAEEIVVNLATSHSKSMKNLGVFNLNKINVIVTSPKETKSTSRKLSSMDSKLIDPFPARPTPLAPTPSPIGYSVPAYVAKSPLPPLVGKVSPPPLSLPYAPELPPMANPASPPYGPHLPPCNPSTGGVVVAPVAGEQSELWCVAKPSVPAETLQEAMDYACGQGGADCEAIWPHGSCYFPDTVVAHASYAFNSYWQKNKKNGGSCGFGGTAMLINSDPSFRHCRFILT</sequence>
<dbReference type="InterPro" id="IPR017853">
    <property type="entry name" value="GH"/>
</dbReference>
<dbReference type="Gene3D" id="1.20.58.1040">
    <property type="match status" value="1"/>
</dbReference>
<evidence type="ECO:0000259" key="13">
    <source>
        <dbReference type="SMART" id="SM00768"/>
    </source>
</evidence>
<dbReference type="FunFam" id="1.20.58.1040:FF:000001">
    <property type="entry name" value="Glucan endo-1,3-beta-glucosidase 4"/>
    <property type="match status" value="1"/>
</dbReference>
<evidence type="ECO:0000256" key="3">
    <source>
        <dbReference type="ARBA" id="ARBA00022475"/>
    </source>
</evidence>
<dbReference type="SUPFAM" id="SSF51445">
    <property type="entry name" value="(Trans)glycosidases"/>
    <property type="match status" value="1"/>
</dbReference>
<dbReference type="PANTHER" id="PTHR31044">
    <property type="entry name" value="BETA-1,3 GLUCANASE"/>
    <property type="match status" value="1"/>
</dbReference>
<evidence type="ECO:0000256" key="4">
    <source>
        <dbReference type="ARBA" id="ARBA00022622"/>
    </source>
</evidence>
<evidence type="ECO:0000313" key="14">
    <source>
        <dbReference type="EMBL" id="CAK9137900.1"/>
    </source>
</evidence>
<evidence type="ECO:0000256" key="9">
    <source>
        <dbReference type="ARBA" id="ARBA00023180"/>
    </source>
</evidence>
<evidence type="ECO:0000256" key="6">
    <source>
        <dbReference type="ARBA" id="ARBA00022801"/>
    </source>
</evidence>
<dbReference type="PANTHER" id="PTHR31044:SF140">
    <property type="entry name" value="EXPRESSED PROTEIN"/>
    <property type="match status" value="1"/>
</dbReference>
<evidence type="ECO:0000256" key="11">
    <source>
        <dbReference type="ARBA" id="ARBA00023295"/>
    </source>
</evidence>
<feature type="domain" description="X8" evidence="13">
    <location>
        <begin position="335"/>
        <end position="420"/>
    </location>
</feature>
<keyword evidence="4" id="KW-0336">GPI-anchor</keyword>
<comment type="similarity">
    <text evidence="2 12">Belongs to the glycosyl hydrolase 17 family.</text>
</comment>
<dbReference type="Pfam" id="PF00332">
    <property type="entry name" value="Glyco_hydro_17"/>
    <property type="match status" value="1"/>
</dbReference>
<keyword evidence="7" id="KW-0472">Membrane</keyword>
<dbReference type="GO" id="GO:0009506">
    <property type="term" value="C:plasmodesma"/>
    <property type="evidence" value="ECO:0007669"/>
    <property type="project" value="UniProtKB-ARBA"/>
</dbReference>
<evidence type="ECO:0000256" key="5">
    <source>
        <dbReference type="ARBA" id="ARBA00022729"/>
    </source>
</evidence>
<proteinExistence type="inferred from homology"/>
<comment type="subcellular location">
    <subcellularLocation>
        <location evidence="1">Cell membrane</location>
        <topology evidence="1">Lipid-anchor</topology>
        <topology evidence="1">GPI-anchor</topology>
    </subcellularLocation>
</comment>
<organism evidence="14 15">
    <name type="scientific">Ilex paraguariensis</name>
    <name type="common">yerba mate</name>
    <dbReference type="NCBI Taxonomy" id="185542"/>
    <lineage>
        <taxon>Eukaryota</taxon>
        <taxon>Viridiplantae</taxon>
        <taxon>Streptophyta</taxon>
        <taxon>Embryophyta</taxon>
        <taxon>Tracheophyta</taxon>
        <taxon>Spermatophyta</taxon>
        <taxon>Magnoliopsida</taxon>
        <taxon>eudicotyledons</taxon>
        <taxon>Gunneridae</taxon>
        <taxon>Pentapetalae</taxon>
        <taxon>asterids</taxon>
        <taxon>campanulids</taxon>
        <taxon>Aquifoliales</taxon>
        <taxon>Aquifoliaceae</taxon>
        <taxon>Ilex</taxon>
    </lineage>
</organism>
<keyword evidence="9" id="KW-0325">Glycoprotein</keyword>
<keyword evidence="8" id="KW-1015">Disulfide bond</keyword>
<comment type="caution">
    <text evidence="14">The sequence shown here is derived from an EMBL/GenBank/DDBJ whole genome shotgun (WGS) entry which is preliminary data.</text>
</comment>
<dbReference type="Pfam" id="PF07983">
    <property type="entry name" value="X8"/>
    <property type="match status" value="1"/>
</dbReference>
<keyword evidence="5" id="KW-0732">Signal</keyword>
<evidence type="ECO:0000256" key="7">
    <source>
        <dbReference type="ARBA" id="ARBA00023136"/>
    </source>
</evidence>
<evidence type="ECO:0000256" key="10">
    <source>
        <dbReference type="ARBA" id="ARBA00023288"/>
    </source>
</evidence>
<accession>A0ABC8QYQ4</accession>
<dbReference type="InterPro" id="IPR012946">
    <property type="entry name" value="X8"/>
</dbReference>
<keyword evidence="10" id="KW-0449">Lipoprotein</keyword>
<evidence type="ECO:0000256" key="1">
    <source>
        <dbReference type="ARBA" id="ARBA00004609"/>
    </source>
</evidence>
<keyword evidence="15" id="KW-1185">Reference proteome</keyword>
<keyword evidence="6" id="KW-0378">Hydrolase</keyword>
<protein>
    <recommendedName>
        <fullName evidence="13">X8 domain-containing protein</fullName>
    </recommendedName>
</protein>
<keyword evidence="3" id="KW-1003">Cell membrane</keyword>
<evidence type="ECO:0000256" key="2">
    <source>
        <dbReference type="ARBA" id="ARBA00008773"/>
    </source>
</evidence>
<dbReference type="InterPro" id="IPR000490">
    <property type="entry name" value="Glyco_hydro_17"/>
</dbReference>
<reference evidence="14 15" key="1">
    <citation type="submission" date="2024-02" db="EMBL/GenBank/DDBJ databases">
        <authorList>
            <person name="Vignale AGUSTIN F."/>
            <person name="Sosa J E."/>
            <person name="Modenutti C."/>
        </authorList>
    </citation>
    <scope>NUCLEOTIDE SEQUENCE [LARGE SCALE GENOMIC DNA]</scope>
</reference>
<dbReference type="Gene3D" id="3.20.20.80">
    <property type="entry name" value="Glycosidases"/>
    <property type="match status" value="1"/>
</dbReference>
<name>A0ABC8QYQ4_9AQUA</name>
<dbReference type="GO" id="GO:0098552">
    <property type="term" value="C:side of membrane"/>
    <property type="evidence" value="ECO:0007669"/>
    <property type="project" value="UniProtKB-KW"/>
</dbReference>
<evidence type="ECO:0000256" key="8">
    <source>
        <dbReference type="ARBA" id="ARBA00023157"/>
    </source>
</evidence>
<keyword evidence="11" id="KW-0326">Glycosidase</keyword>
<dbReference type="SMART" id="SM00768">
    <property type="entry name" value="X8"/>
    <property type="match status" value="1"/>
</dbReference>
<dbReference type="EMBL" id="CAUOFW020000841">
    <property type="protein sequence ID" value="CAK9137900.1"/>
    <property type="molecule type" value="Genomic_DNA"/>
</dbReference>
<evidence type="ECO:0000256" key="12">
    <source>
        <dbReference type="RuleBase" id="RU004335"/>
    </source>
</evidence>
<dbReference type="AlphaFoldDB" id="A0ABC8QYQ4"/>
<dbReference type="GO" id="GO:0005886">
    <property type="term" value="C:plasma membrane"/>
    <property type="evidence" value="ECO:0007669"/>
    <property type="project" value="UniProtKB-SubCell"/>
</dbReference>
<gene>
    <name evidence="14" type="ORF">ILEXP_LOCUS4947</name>
</gene>
<evidence type="ECO:0000313" key="15">
    <source>
        <dbReference type="Proteomes" id="UP001642360"/>
    </source>
</evidence>